<feature type="domain" description="PHD-type" evidence="19">
    <location>
        <begin position="441"/>
        <end position="497"/>
    </location>
</feature>
<name>A0A3Q2H968_HORSE</name>
<dbReference type="InterPro" id="IPR001374">
    <property type="entry name" value="R3H_dom"/>
</dbReference>
<dbReference type="GO" id="GO:0000122">
    <property type="term" value="P:negative regulation of transcription by RNA polymerase II"/>
    <property type="evidence" value="ECO:0000318"/>
    <property type="project" value="GO_Central"/>
</dbReference>
<dbReference type="GO" id="GO:0000981">
    <property type="term" value="F:DNA-binding transcription factor activity, RNA polymerase II-specific"/>
    <property type="evidence" value="ECO:0000318"/>
    <property type="project" value="GO_Central"/>
</dbReference>
<sequence length="1206" mass="132877">MITQVPSRPPPSRSLPPPATSLLLQRGARRACLTSRTHCSVDSGRASSVARLPGAQLRILSPRRKSRARDRVTAFARLQGSLKVLRHGMAEAPPVSGTFKFNTDAAEFIPQERKNSGLNCGSQRRLDSNRIGRRNYSSPPPCQLSRQVPYDDILAVHQHSYHPSGSKPKSQQTAFQTSASNKSFKSHGLQNQPWQKLKSEKQHVRAKRTQSLTDQTSDVAGVESVARSESGTDPREHSPSESEKEIVGADPRGAKPKKATHFVYGHGRGPKVKGKLKSEWGNRMTPKPEDAGPENAKPLGIIHPDSSDASVRKGVLDGSGARRNEQRRYPQKGPPWEVEGARPRPGRNPPKQDSQRHTNAGPRNSMAPIPKDNVNERPPKSACDSGNLAVVKSSRRVGPEKCTVRRQDPQVASFPRGKQNHVLKNMETHTGSLIEQLTTEKYECMVCCELVRVAAPVWSCQSCYHVFHLNCIKKWARSPASQADGQSGWRCPACQNVSAHVPNTYTCFCGKVKNPEWSRNEIPHSCGEVCRKKQPGQDCPHSCNLLCHPGPCPPCPAFMTKTCECGRTRHTVRCGQAVSVHCSNPCENVLNCGQHQCAELCHGGPCQPCRIILKQVCYCGSSSRDVLCGTDVGKSDGFGDFGCLKICGKDLKCGSHACSQVCHPQPCAPCPRLPPLVRCCPCGQTPLSQLLEPGSSGRKTCMDPVPSCGKVCGKPLPCGSLDFIHTCEKLCHEGDCGPCSRTSVISCRCSFRTKELPCTSLKSEDATFMCDKRCNKKRLCGRHKCNEICCVDKEHKCPLICGRKLRCGLHRCEEPCHRGNCQTCWQASFDELTCHCGASVIYPPVPCGTRPPECTQTCARIHECDHPVYHSCHSEEKCPPCTFLTQKWCMGRHELRSNIPCHLVDISCGLPCSATLPCGMHKCQRLCHKGECLVDEACKQPCSTPRADCGHPCMAPCHPSLPCPVTACKAEVELQCECGRRKEMMICCEASSTYQRIAAISMASKITDMQLGDSVEIGKLITKKEIHQARLECDEECSALERKKRLAEAFHISEDSDPFNVRSSGSKFSDSLKEDARKDLKFVSDVEKEMEALVEAVNKGKNSKKSHSFPPMNRDHRRIIHDLAQVYGLESVSYDSEPKRNVVVTAVRGKSICPATTLTGVLEREVQARPPPPIPHHRQQTDKNPGSSNLQKIAKEPVIDYFDVQD</sequence>
<feature type="compositionally biased region" description="Polar residues" evidence="18">
    <location>
        <begin position="161"/>
        <end position="194"/>
    </location>
</feature>
<dbReference type="GO" id="GO:0061630">
    <property type="term" value="F:ubiquitin protein ligase activity"/>
    <property type="evidence" value="ECO:0007669"/>
    <property type="project" value="Ensembl"/>
</dbReference>
<evidence type="ECO:0000256" key="4">
    <source>
        <dbReference type="ARBA" id="ARBA00022553"/>
    </source>
</evidence>
<dbReference type="SMART" id="SM00438">
    <property type="entry name" value="ZnF_NFX"/>
    <property type="match status" value="9"/>
</dbReference>
<feature type="region of interest" description="Disordered" evidence="18">
    <location>
        <begin position="114"/>
        <end position="146"/>
    </location>
</feature>
<dbReference type="CDD" id="cd06008">
    <property type="entry name" value="NF-X1-zinc-finger"/>
    <property type="match status" value="6"/>
</dbReference>
<dbReference type="PANTHER" id="PTHR12360:SF12">
    <property type="entry name" value="TRANSCRIPTIONAL REPRESSOR NF-X1"/>
    <property type="match status" value="1"/>
</dbReference>
<dbReference type="SMART" id="SM00184">
    <property type="entry name" value="RING"/>
    <property type="match status" value="1"/>
</dbReference>
<feature type="compositionally biased region" description="Basic and acidic residues" evidence="18">
    <location>
        <begin position="276"/>
        <end position="290"/>
    </location>
</feature>
<dbReference type="OMA" id="CPHPCDS"/>
<evidence type="ECO:0000256" key="6">
    <source>
        <dbReference type="ARBA" id="ARBA00022723"/>
    </source>
</evidence>
<evidence type="ECO:0000256" key="9">
    <source>
        <dbReference type="ARBA" id="ARBA00022786"/>
    </source>
</evidence>
<dbReference type="InterPro" id="IPR001841">
    <property type="entry name" value="Znf_RING"/>
</dbReference>
<evidence type="ECO:0000256" key="16">
    <source>
        <dbReference type="ARBA" id="ARBA00078536"/>
    </source>
</evidence>
<feature type="compositionally biased region" description="Polar residues" evidence="18">
    <location>
        <begin position="1182"/>
        <end position="1191"/>
    </location>
</feature>
<dbReference type="GO" id="GO:0045347">
    <property type="term" value="P:negative regulation of MHC class II biosynthetic process"/>
    <property type="evidence" value="ECO:0007669"/>
    <property type="project" value="Ensembl"/>
</dbReference>
<comment type="similarity">
    <text evidence="2">Belongs to the NFX1 family.</text>
</comment>
<dbReference type="Proteomes" id="UP000002281">
    <property type="component" value="Chromosome 23"/>
</dbReference>
<dbReference type="GO" id="GO:0005654">
    <property type="term" value="C:nucleoplasm"/>
    <property type="evidence" value="ECO:0007669"/>
    <property type="project" value="Ensembl"/>
</dbReference>
<feature type="region of interest" description="Disordered" evidence="18">
    <location>
        <begin position="160"/>
        <end position="386"/>
    </location>
</feature>
<feature type="region of interest" description="Disordered" evidence="18">
    <location>
        <begin position="1167"/>
        <end position="1195"/>
    </location>
</feature>
<keyword evidence="5" id="KW-0808">Transferase</keyword>
<dbReference type="FunFam" id="3.30.1370.50:FF:000003">
    <property type="entry name" value="Transcriptional repressor NF-X1 isoform 1"/>
    <property type="match status" value="1"/>
</dbReference>
<keyword evidence="3" id="KW-0678">Repressor</keyword>
<evidence type="ECO:0000256" key="11">
    <source>
        <dbReference type="ARBA" id="ARBA00023015"/>
    </source>
</evidence>
<evidence type="ECO:0000256" key="2">
    <source>
        <dbReference type="ARBA" id="ARBA00007269"/>
    </source>
</evidence>
<dbReference type="AlphaFoldDB" id="A0A3Q2H968"/>
<evidence type="ECO:0000256" key="3">
    <source>
        <dbReference type="ARBA" id="ARBA00022491"/>
    </source>
</evidence>
<dbReference type="CDD" id="cd16696">
    <property type="entry name" value="RING-CH-C4HC3_NFX1"/>
    <property type="match status" value="1"/>
</dbReference>
<feature type="domain" description="RING-type" evidence="20">
    <location>
        <begin position="444"/>
        <end position="495"/>
    </location>
</feature>
<dbReference type="InterPro" id="IPR019787">
    <property type="entry name" value="Znf_PHD-finger"/>
</dbReference>
<dbReference type="InterPro" id="IPR000967">
    <property type="entry name" value="Znf_NFX1"/>
</dbReference>
<evidence type="ECO:0000256" key="15">
    <source>
        <dbReference type="ARBA" id="ARBA00072498"/>
    </source>
</evidence>
<feature type="compositionally biased region" description="Basic and acidic residues" evidence="18">
    <location>
        <begin position="310"/>
        <end position="328"/>
    </location>
</feature>
<dbReference type="GO" id="GO:0051865">
    <property type="term" value="P:protein autoubiquitination"/>
    <property type="evidence" value="ECO:0007669"/>
    <property type="project" value="Ensembl"/>
</dbReference>
<dbReference type="InterPro" id="IPR034078">
    <property type="entry name" value="NFX1_fam"/>
</dbReference>
<proteinExistence type="inferred from homology"/>
<keyword evidence="10" id="KW-0862">Zinc</keyword>
<evidence type="ECO:0000256" key="12">
    <source>
        <dbReference type="ARBA" id="ARBA00023125"/>
    </source>
</evidence>
<protein>
    <recommendedName>
        <fullName evidence="15">Transcriptional repressor NF-X1</fullName>
    </recommendedName>
    <alternativeName>
        <fullName evidence="16">Nuclear transcription factor, X box-binding protein 1</fullName>
    </alternativeName>
</protein>
<evidence type="ECO:0000259" key="21">
    <source>
        <dbReference type="PROSITE" id="PS51061"/>
    </source>
</evidence>
<keyword evidence="13" id="KW-0804">Transcription</keyword>
<evidence type="ECO:0000256" key="18">
    <source>
        <dbReference type="SAM" id="MobiDB-lite"/>
    </source>
</evidence>
<evidence type="ECO:0000256" key="8">
    <source>
        <dbReference type="ARBA" id="ARBA00022771"/>
    </source>
</evidence>
<gene>
    <name evidence="22" type="primary">NFX1</name>
</gene>
<reference evidence="22" key="3">
    <citation type="submission" date="2025-09" db="UniProtKB">
        <authorList>
            <consortium name="Ensembl"/>
        </authorList>
    </citation>
    <scope>IDENTIFICATION</scope>
    <source>
        <strain evidence="22">Thoroughbred</strain>
    </source>
</reference>
<reference evidence="22" key="2">
    <citation type="submission" date="2025-08" db="UniProtKB">
        <authorList>
            <consortium name="Ensembl"/>
        </authorList>
    </citation>
    <scope>IDENTIFICATION</scope>
    <source>
        <strain evidence="22">Thoroughbred</strain>
    </source>
</reference>
<feature type="compositionally biased region" description="Basic and acidic residues" evidence="18">
    <location>
        <begin position="230"/>
        <end position="247"/>
    </location>
</feature>
<keyword evidence="6" id="KW-0479">Metal-binding</keyword>
<dbReference type="PROSITE" id="PS50089">
    <property type="entry name" value="ZF_RING_2"/>
    <property type="match status" value="1"/>
</dbReference>
<evidence type="ECO:0000313" key="23">
    <source>
        <dbReference type="Proteomes" id="UP000002281"/>
    </source>
</evidence>
<dbReference type="GO" id="GO:0008270">
    <property type="term" value="F:zinc ion binding"/>
    <property type="evidence" value="ECO:0007669"/>
    <property type="project" value="UniProtKB-KW"/>
</dbReference>
<dbReference type="GO" id="GO:0001227">
    <property type="term" value="F:DNA-binding transcription repressor activity, RNA polymerase II-specific"/>
    <property type="evidence" value="ECO:0007669"/>
    <property type="project" value="Ensembl"/>
</dbReference>
<keyword evidence="12" id="KW-0238">DNA-binding</keyword>
<dbReference type="CDD" id="cd02643">
    <property type="entry name" value="R3H_NF-X1"/>
    <property type="match status" value="1"/>
</dbReference>
<dbReference type="InterPro" id="IPR034076">
    <property type="entry name" value="R3H_NF-X1"/>
</dbReference>
<reference evidence="22 23" key="1">
    <citation type="journal article" date="2009" name="Science">
        <title>Genome sequence, comparative analysis, and population genetics of the domestic horse.</title>
        <authorList>
            <consortium name="Broad Institute Genome Sequencing Platform"/>
            <consortium name="Broad Institute Whole Genome Assembly Team"/>
            <person name="Wade C.M."/>
            <person name="Giulotto E."/>
            <person name="Sigurdsson S."/>
            <person name="Zoli M."/>
            <person name="Gnerre S."/>
            <person name="Imsland F."/>
            <person name="Lear T.L."/>
            <person name="Adelson D.L."/>
            <person name="Bailey E."/>
            <person name="Bellone R.R."/>
            <person name="Bloecker H."/>
            <person name="Distl O."/>
            <person name="Edgar R.C."/>
            <person name="Garber M."/>
            <person name="Leeb T."/>
            <person name="Mauceli E."/>
            <person name="MacLeod J.N."/>
            <person name="Penedo M.C.T."/>
            <person name="Raison J.M."/>
            <person name="Sharpe T."/>
            <person name="Vogel J."/>
            <person name="Andersson L."/>
            <person name="Antczak D.F."/>
            <person name="Biagi T."/>
            <person name="Binns M.M."/>
            <person name="Chowdhary B.P."/>
            <person name="Coleman S.J."/>
            <person name="Della Valle G."/>
            <person name="Fryc S."/>
            <person name="Guerin G."/>
            <person name="Hasegawa T."/>
            <person name="Hill E.W."/>
            <person name="Jurka J."/>
            <person name="Kiialainen A."/>
            <person name="Lindgren G."/>
            <person name="Liu J."/>
            <person name="Magnani E."/>
            <person name="Mickelson J.R."/>
            <person name="Murray J."/>
            <person name="Nergadze S.G."/>
            <person name="Onofrio R."/>
            <person name="Pedroni S."/>
            <person name="Piras M.F."/>
            <person name="Raudsepp T."/>
            <person name="Rocchi M."/>
            <person name="Roeed K.H."/>
            <person name="Ryder O.A."/>
            <person name="Searle S."/>
            <person name="Skow L."/>
            <person name="Swinburne J.E."/>
            <person name="Syvaenen A.C."/>
            <person name="Tozaki T."/>
            <person name="Valberg S.J."/>
            <person name="Vaudin M."/>
            <person name="White J.R."/>
            <person name="Zody M.C."/>
            <person name="Lander E.S."/>
            <person name="Lindblad-Toh K."/>
        </authorList>
    </citation>
    <scope>NUCLEOTIDE SEQUENCE [LARGE SCALE GENOMIC DNA]</scope>
    <source>
        <strain evidence="22 23">Thoroughbred</strain>
    </source>
</reference>
<evidence type="ECO:0000256" key="13">
    <source>
        <dbReference type="ARBA" id="ARBA00023163"/>
    </source>
</evidence>
<evidence type="ECO:0000256" key="14">
    <source>
        <dbReference type="ARBA" id="ARBA00023242"/>
    </source>
</evidence>
<dbReference type="SMR" id="A0A3Q2H968"/>
<evidence type="ECO:0000313" key="22">
    <source>
        <dbReference type="Ensembl" id="ENSECAP00000029751.2"/>
    </source>
</evidence>
<dbReference type="SMART" id="SM00393">
    <property type="entry name" value="R3H"/>
    <property type="match status" value="1"/>
</dbReference>
<evidence type="ECO:0000256" key="7">
    <source>
        <dbReference type="ARBA" id="ARBA00022737"/>
    </source>
</evidence>
<dbReference type="GO" id="GO:0005886">
    <property type="term" value="C:plasma membrane"/>
    <property type="evidence" value="ECO:0007669"/>
    <property type="project" value="Ensembl"/>
</dbReference>
<organism evidence="22 23">
    <name type="scientific">Equus caballus</name>
    <name type="common">Horse</name>
    <dbReference type="NCBI Taxonomy" id="9796"/>
    <lineage>
        <taxon>Eukaryota</taxon>
        <taxon>Metazoa</taxon>
        <taxon>Chordata</taxon>
        <taxon>Craniata</taxon>
        <taxon>Vertebrata</taxon>
        <taxon>Euteleostomi</taxon>
        <taxon>Mammalia</taxon>
        <taxon>Eutheria</taxon>
        <taxon>Laurasiatheria</taxon>
        <taxon>Perissodactyla</taxon>
        <taxon>Equidae</taxon>
        <taxon>Equus</taxon>
    </lineage>
</organism>
<keyword evidence="23" id="KW-1185">Reference proteome</keyword>
<dbReference type="PROSITE" id="PS50016">
    <property type="entry name" value="ZF_PHD_2"/>
    <property type="match status" value="1"/>
</dbReference>
<keyword evidence="14" id="KW-0539">Nucleus</keyword>
<keyword evidence="9" id="KW-0833">Ubl conjugation pathway</keyword>
<dbReference type="Pfam" id="PF01422">
    <property type="entry name" value="zf-NF-X1"/>
    <property type="match status" value="7"/>
</dbReference>
<keyword evidence="7" id="KW-0677">Repeat</keyword>
<keyword evidence="11" id="KW-0805">Transcription regulation</keyword>
<dbReference type="InterPro" id="IPR036867">
    <property type="entry name" value="R3H_dom_sf"/>
</dbReference>
<dbReference type="PROSITE" id="PS51061">
    <property type="entry name" value="R3H"/>
    <property type="match status" value="1"/>
</dbReference>
<comment type="subcellular location">
    <subcellularLocation>
        <location evidence="1">Nucleus</location>
    </subcellularLocation>
</comment>
<dbReference type="Ensembl" id="ENSECAT00000038198.3">
    <property type="protein sequence ID" value="ENSECAP00000029751.2"/>
    <property type="gene ID" value="ENSECAG00000021305.4"/>
</dbReference>
<dbReference type="SUPFAM" id="SSF82708">
    <property type="entry name" value="R3H domain"/>
    <property type="match status" value="1"/>
</dbReference>
<feature type="domain" description="R3H" evidence="21">
    <location>
        <begin position="1080"/>
        <end position="1148"/>
    </location>
</feature>
<dbReference type="GO" id="GO:0000977">
    <property type="term" value="F:RNA polymerase II transcription regulatory region sequence-specific DNA binding"/>
    <property type="evidence" value="ECO:0000318"/>
    <property type="project" value="GO_Central"/>
</dbReference>
<evidence type="ECO:0000256" key="1">
    <source>
        <dbReference type="ARBA" id="ARBA00004123"/>
    </source>
</evidence>
<evidence type="ECO:0000256" key="10">
    <source>
        <dbReference type="ARBA" id="ARBA00022833"/>
    </source>
</evidence>
<dbReference type="GeneTree" id="ENSGT00940000156325"/>
<dbReference type="GO" id="GO:0005730">
    <property type="term" value="C:nucleolus"/>
    <property type="evidence" value="ECO:0007669"/>
    <property type="project" value="Ensembl"/>
</dbReference>
<dbReference type="ExpressionAtlas" id="A0A3Q2H968">
    <property type="expression patterns" value="baseline"/>
</dbReference>
<evidence type="ECO:0000259" key="20">
    <source>
        <dbReference type="PROSITE" id="PS50089"/>
    </source>
</evidence>
<feature type="compositionally biased region" description="Polar residues" evidence="18">
    <location>
        <begin position="209"/>
        <end position="218"/>
    </location>
</feature>
<dbReference type="SUPFAM" id="SSF57850">
    <property type="entry name" value="RING/U-box"/>
    <property type="match status" value="1"/>
</dbReference>
<evidence type="ECO:0000256" key="17">
    <source>
        <dbReference type="PROSITE-ProRule" id="PRU00175"/>
    </source>
</evidence>
<keyword evidence="4" id="KW-0597">Phosphoprotein</keyword>
<evidence type="ECO:0000259" key="19">
    <source>
        <dbReference type="PROSITE" id="PS50016"/>
    </source>
</evidence>
<keyword evidence="8 17" id="KW-0863">Zinc-finger</keyword>
<dbReference type="GO" id="GO:0005829">
    <property type="term" value="C:cytosol"/>
    <property type="evidence" value="ECO:0007669"/>
    <property type="project" value="Ensembl"/>
</dbReference>
<accession>A0A3Q2H968</accession>
<dbReference type="GO" id="GO:0005634">
    <property type="term" value="C:nucleus"/>
    <property type="evidence" value="ECO:0000318"/>
    <property type="project" value="GO_Central"/>
</dbReference>
<evidence type="ECO:0000256" key="5">
    <source>
        <dbReference type="ARBA" id="ARBA00022679"/>
    </source>
</evidence>
<dbReference type="Bgee" id="ENSECAG00000021305">
    <property type="expression patterns" value="Expressed in bone marrow and 23 other cell types or tissues"/>
</dbReference>
<dbReference type="PANTHER" id="PTHR12360">
    <property type="entry name" value="NUCLEAR TRANSCRIPTION FACTOR, X-BOX BINDING 1 NFX1"/>
    <property type="match status" value="1"/>
</dbReference>
<dbReference type="Gene3D" id="3.30.1370.50">
    <property type="entry name" value="R3H-like domain"/>
    <property type="match status" value="1"/>
</dbReference>
<dbReference type="Pfam" id="PF01424">
    <property type="entry name" value="R3H"/>
    <property type="match status" value="1"/>
</dbReference>